<dbReference type="InParanoid" id="F8Q304"/>
<dbReference type="AlphaFoldDB" id="F8Q304"/>
<proteinExistence type="predicted"/>
<keyword evidence="3" id="KW-1185">Reference proteome</keyword>
<evidence type="ECO:0000256" key="1">
    <source>
        <dbReference type="SAM" id="MobiDB-lite"/>
    </source>
</evidence>
<dbReference type="Proteomes" id="UP000008063">
    <property type="component" value="Unassembled WGS sequence"/>
</dbReference>
<protein>
    <submittedName>
        <fullName evidence="2">Uncharacterized protein</fullName>
    </submittedName>
</protein>
<name>F8Q304_SERL3</name>
<dbReference type="EMBL" id="GL945482">
    <property type="protein sequence ID" value="EGN97565.1"/>
    <property type="molecule type" value="Genomic_DNA"/>
</dbReference>
<accession>F8Q304</accession>
<feature type="region of interest" description="Disordered" evidence="1">
    <location>
        <begin position="1"/>
        <end position="59"/>
    </location>
</feature>
<organism evidence="3">
    <name type="scientific">Serpula lacrymans var. lacrymans (strain S7.3)</name>
    <name type="common">Dry rot fungus</name>
    <dbReference type="NCBI Taxonomy" id="936435"/>
    <lineage>
        <taxon>Eukaryota</taxon>
        <taxon>Fungi</taxon>
        <taxon>Dikarya</taxon>
        <taxon>Basidiomycota</taxon>
        <taxon>Agaricomycotina</taxon>
        <taxon>Agaricomycetes</taxon>
        <taxon>Agaricomycetidae</taxon>
        <taxon>Boletales</taxon>
        <taxon>Coniophorineae</taxon>
        <taxon>Serpulaceae</taxon>
        <taxon>Serpula</taxon>
    </lineage>
</organism>
<reference evidence="3" key="1">
    <citation type="journal article" date="2011" name="Science">
        <title>The plant cell wall-decomposing machinery underlies the functional diversity of forest fungi.</title>
        <authorList>
            <person name="Eastwood D.C."/>
            <person name="Floudas D."/>
            <person name="Binder M."/>
            <person name="Majcherczyk A."/>
            <person name="Schneider P."/>
            <person name="Aerts A."/>
            <person name="Asiegbu F.O."/>
            <person name="Baker S.E."/>
            <person name="Barry K."/>
            <person name="Bendiksby M."/>
            <person name="Blumentritt M."/>
            <person name="Coutinho P.M."/>
            <person name="Cullen D."/>
            <person name="de Vries R.P."/>
            <person name="Gathman A."/>
            <person name="Goodell B."/>
            <person name="Henrissat B."/>
            <person name="Ihrmark K."/>
            <person name="Kauserud H."/>
            <person name="Kohler A."/>
            <person name="LaButti K."/>
            <person name="Lapidus A."/>
            <person name="Lavin J.L."/>
            <person name="Lee Y.-H."/>
            <person name="Lindquist E."/>
            <person name="Lilly W."/>
            <person name="Lucas S."/>
            <person name="Morin E."/>
            <person name="Murat C."/>
            <person name="Oguiza J.A."/>
            <person name="Park J."/>
            <person name="Pisabarro A.G."/>
            <person name="Riley R."/>
            <person name="Rosling A."/>
            <person name="Salamov A."/>
            <person name="Schmidt O."/>
            <person name="Schmutz J."/>
            <person name="Skrede I."/>
            <person name="Stenlid J."/>
            <person name="Wiebenga A."/>
            <person name="Xie X."/>
            <person name="Kuees U."/>
            <person name="Hibbett D.S."/>
            <person name="Hoffmeister D."/>
            <person name="Hoegberg N."/>
            <person name="Martin F."/>
            <person name="Grigoriev I.V."/>
            <person name="Watkinson S.C."/>
        </authorList>
    </citation>
    <scope>NUCLEOTIDE SEQUENCE [LARGE SCALE GENOMIC DNA]</scope>
    <source>
        <strain evidence="3">strain S7.3</strain>
    </source>
</reference>
<feature type="compositionally biased region" description="Basic and acidic residues" evidence="1">
    <location>
        <begin position="29"/>
        <end position="59"/>
    </location>
</feature>
<evidence type="ECO:0000313" key="2">
    <source>
        <dbReference type="EMBL" id="EGN97565.1"/>
    </source>
</evidence>
<dbReference type="HOGENOM" id="CLU_2962320_0_0_1"/>
<sequence>MQCKRSQEAANSHGAAHNNESDITNDLTADNKIDWRKRYTPRAHDKTAKHDAEISKAPV</sequence>
<gene>
    <name evidence="2" type="ORF">SERLA73DRAFT_75230</name>
</gene>
<evidence type="ECO:0000313" key="3">
    <source>
        <dbReference type="Proteomes" id="UP000008063"/>
    </source>
</evidence>